<dbReference type="Proteomes" id="UP000252182">
    <property type="component" value="Chromosome"/>
</dbReference>
<organism evidence="1 2">
    <name type="scientific">Ephemeroptericola cinctiostellae</name>
    <dbReference type="NCBI Taxonomy" id="2268024"/>
    <lineage>
        <taxon>Bacteria</taxon>
        <taxon>Pseudomonadati</taxon>
        <taxon>Pseudomonadota</taxon>
        <taxon>Betaproteobacteria</taxon>
        <taxon>Burkholderiales</taxon>
        <taxon>Burkholderiaceae</taxon>
        <taxon>Ephemeroptericola</taxon>
    </lineage>
</organism>
<dbReference type="InterPro" id="IPR018741">
    <property type="entry name" value="DUF2288"/>
</dbReference>
<dbReference type="Pfam" id="PF10052">
    <property type="entry name" value="DUF2288"/>
    <property type="match status" value="1"/>
</dbReference>
<protein>
    <recommendedName>
        <fullName evidence="3">DUF2288 domain-containing protein</fullName>
    </recommendedName>
</protein>
<accession>A0A345D7W4</accession>
<dbReference type="AlphaFoldDB" id="A0A345D7W4"/>
<keyword evidence="2" id="KW-1185">Reference proteome</keyword>
<gene>
    <name evidence="1" type="ORF">DTO96_100160</name>
</gene>
<name>A0A345D7W4_9BURK</name>
<dbReference type="RefSeq" id="WP_114561752.1">
    <property type="nucleotide sequence ID" value="NZ_CP031124.1"/>
</dbReference>
<evidence type="ECO:0000313" key="1">
    <source>
        <dbReference type="EMBL" id="AXF84452.1"/>
    </source>
</evidence>
<sequence>MTHPDLLPEELELLHAKLNLETAEIAWIELQRFFAQGVLYAVDAHIDLIDVAYAISVDDAARVKAWMDAGAFVAVTDAQATDWHRRNAVLWSVVVKPWILVQDKGYVRH</sequence>
<dbReference type="KEGG" id="hyf:DTO96_100160"/>
<dbReference type="OrthoDB" id="195194at2"/>
<proteinExistence type="predicted"/>
<dbReference type="EMBL" id="CP031124">
    <property type="protein sequence ID" value="AXF84452.1"/>
    <property type="molecule type" value="Genomic_DNA"/>
</dbReference>
<evidence type="ECO:0000313" key="2">
    <source>
        <dbReference type="Proteomes" id="UP000252182"/>
    </source>
</evidence>
<evidence type="ECO:0008006" key="3">
    <source>
        <dbReference type="Google" id="ProtNLM"/>
    </source>
</evidence>
<reference evidence="2" key="1">
    <citation type="submission" date="2018-07" db="EMBL/GenBank/DDBJ databases">
        <authorList>
            <person name="Kim H."/>
        </authorList>
    </citation>
    <scope>NUCLEOTIDE SEQUENCE [LARGE SCALE GENOMIC DNA]</scope>
    <source>
        <strain evidence="2">F02</strain>
    </source>
</reference>